<feature type="compositionally biased region" description="Basic and acidic residues" evidence="4">
    <location>
        <begin position="76"/>
        <end position="89"/>
    </location>
</feature>
<dbReference type="PANTHER" id="PTHR13165">
    <property type="entry name" value="ARSENITE-RESISTANCE PROTEIN 2"/>
    <property type="match status" value="1"/>
</dbReference>
<feature type="compositionally biased region" description="Basic and acidic residues" evidence="4">
    <location>
        <begin position="398"/>
        <end position="421"/>
    </location>
</feature>
<evidence type="ECO:0000256" key="3">
    <source>
        <dbReference type="ARBA" id="ARBA00023242"/>
    </source>
</evidence>
<feature type="compositionally biased region" description="Basic and acidic residues" evidence="4">
    <location>
        <begin position="146"/>
        <end position="158"/>
    </location>
</feature>
<feature type="compositionally biased region" description="Gly residues" evidence="4">
    <location>
        <begin position="671"/>
        <end position="680"/>
    </location>
</feature>
<feature type="region of interest" description="Disordered" evidence="4">
    <location>
        <begin position="609"/>
        <end position="748"/>
    </location>
</feature>
<feature type="compositionally biased region" description="Basic and acidic residues" evidence="4">
    <location>
        <begin position="230"/>
        <end position="255"/>
    </location>
</feature>
<evidence type="ECO:0000259" key="5">
    <source>
        <dbReference type="Pfam" id="PF04959"/>
    </source>
</evidence>
<evidence type="ECO:0000313" key="7">
    <source>
        <dbReference type="Proteomes" id="UP001152320"/>
    </source>
</evidence>
<reference evidence="6" key="1">
    <citation type="submission" date="2021-10" db="EMBL/GenBank/DDBJ databases">
        <title>Tropical sea cucumber genome reveals ecological adaptation and Cuvierian tubules defense mechanism.</title>
        <authorList>
            <person name="Chen T."/>
        </authorList>
    </citation>
    <scope>NUCLEOTIDE SEQUENCE</scope>
    <source>
        <strain evidence="6">Nanhai2018</strain>
        <tissue evidence="6">Muscle</tissue>
    </source>
</reference>
<feature type="compositionally biased region" description="Basic and acidic residues" evidence="4">
    <location>
        <begin position="96"/>
        <end position="114"/>
    </location>
</feature>
<comment type="subcellular location">
    <subcellularLocation>
        <location evidence="1">Nucleus</location>
    </subcellularLocation>
</comment>
<proteinExistence type="inferred from homology"/>
<evidence type="ECO:0000256" key="2">
    <source>
        <dbReference type="ARBA" id="ARBA00005407"/>
    </source>
</evidence>
<dbReference type="GO" id="GO:0031053">
    <property type="term" value="P:primary miRNA processing"/>
    <property type="evidence" value="ECO:0007669"/>
    <property type="project" value="TreeGrafter"/>
</dbReference>
<sequence length="748" mass="84133">MKYHPDEQAKEHFKKLARLRQRLHIFLEIFMKEMLSKATLDASSAPELMKIMDTIVIKLEGGTDFDLEVLEEIPDSEEKSDKEEEKDKTSMGTKPRPPEPKSEEDGSKSDSKEEGEADDDEEKKPETPEGGDGGKKEDLDSSDQTADSHQRKGEEASRPPEPPEPPADEEKKKQRKKRKEREFSYSSDDSSSSGSDSDSSEPEPGPPGVDSEPDKPFKPPEPAEPQEGGGGEKKAGDDDKEKGSKQEVPEEEPKPRALHKTFSLFFRNIAPVITKKEITDVCRRYPGYLRVALADPSPERGWNRHGWVTFDRSVNIKEICWNLSNIRLRDCELSPVVNRDLTHRIRAVSGITAHKTVVKADLKVAARLIQLLDEESKVWDKSVMPVNPEKQPEPPTPVKEEEKKEEKKEEGGGEEAPKQAEEPTPPPTTAKPKEGEKELELLPPPDYERNPVLENITEFLVDETSAEEQLLLGSDFEEKEEGQEDSNEIQFERDPAGAKVLDRLLCYLRFVHSVDYYSCSKFHIEDDMPSRCGLMHVRGANPPNRMTQKDLEKFIVANTQELAKDKWLCPLSGKKFKGPEFVRKHIFNKHSEKIDGVKREVEYFNNYLKDNERPQPPDPTPAGSQSSQQSQQGAGPGGYGQQQGYGNFGHQQQQQPAPSPQQQMGGYNSNRGGGSFGHQGGKWQSYHDSLGGGGGGNFGNNYQQQPHPPIRSNYDPYGYTPPSYSRQGGSRRPIIQYRDLDAPESDFF</sequence>
<gene>
    <name evidence="6" type="ORF">HOLleu_40002</name>
</gene>
<dbReference type="InterPro" id="IPR035979">
    <property type="entry name" value="RBD_domain_sf"/>
</dbReference>
<keyword evidence="3" id="KW-0539">Nucleus</keyword>
<protein>
    <submittedName>
        <fullName evidence="6">Serrate RNA effector molecule-like</fullName>
    </submittedName>
</protein>
<name>A0A9Q1BDA8_HOLLE</name>
<feature type="compositionally biased region" description="Basic and acidic residues" evidence="4">
    <location>
        <begin position="122"/>
        <end position="139"/>
    </location>
</feature>
<feature type="compositionally biased region" description="Basic and acidic residues" evidence="4">
    <location>
        <begin position="431"/>
        <end position="450"/>
    </location>
</feature>
<organism evidence="6 7">
    <name type="scientific">Holothuria leucospilota</name>
    <name type="common">Black long sea cucumber</name>
    <name type="synonym">Mertensiothuria leucospilota</name>
    <dbReference type="NCBI Taxonomy" id="206669"/>
    <lineage>
        <taxon>Eukaryota</taxon>
        <taxon>Metazoa</taxon>
        <taxon>Echinodermata</taxon>
        <taxon>Eleutherozoa</taxon>
        <taxon>Echinozoa</taxon>
        <taxon>Holothuroidea</taxon>
        <taxon>Aspidochirotacea</taxon>
        <taxon>Aspidochirotida</taxon>
        <taxon>Holothuriidae</taxon>
        <taxon>Holothuria</taxon>
    </lineage>
</organism>
<feature type="region of interest" description="Disordered" evidence="4">
    <location>
        <begin position="382"/>
        <end position="450"/>
    </location>
</feature>
<evidence type="ECO:0000256" key="1">
    <source>
        <dbReference type="ARBA" id="ARBA00004123"/>
    </source>
</evidence>
<evidence type="ECO:0000313" key="6">
    <source>
        <dbReference type="EMBL" id="KAJ8020417.1"/>
    </source>
</evidence>
<dbReference type="PANTHER" id="PTHR13165:SF0">
    <property type="entry name" value="SERRATE RNA EFFECTOR MOLECULE HOMOLOG"/>
    <property type="match status" value="1"/>
</dbReference>
<feature type="compositionally biased region" description="Low complexity" evidence="4">
    <location>
        <begin position="186"/>
        <end position="197"/>
    </location>
</feature>
<dbReference type="Proteomes" id="UP001152320">
    <property type="component" value="Chromosome 22"/>
</dbReference>
<dbReference type="InterPro" id="IPR007042">
    <property type="entry name" value="SERRATE/Ars2_C"/>
</dbReference>
<dbReference type="InterPro" id="IPR039727">
    <property type="entry name" value="SE/Ars2"/>
</dbReference>
<feature type="domain" description="SERRATE/Ars2 C-terminal" evidence="5">
    <location>
        <begin position="545"/>
        <end position="698"/>
    </location>
</feature>
<feature type="compositionally biased region" description="Low complexity" evidence="4">
    <location>
        <begin position="648"/>
        <end position="666"/>
    </location>
</feature>
<accession>A0A9Q1BDA8</accession>
<dbReference type="GO" id="GO:0003676">
    <property type="term" value="F:nucleic acid binding"/>
    <property type="evidence" value="ECO:0007669"/>
    <property type="project" value="InterPro"/>
</dbReference>
<evidence type="ECO:0000256" key="4">
    <source>
        <dbReference type="SAM" id="MobiDB-lite"/>
    </source>
</evidence>
<dbReference type="OrthoDB" id="342064at2759"/>
<comment type="similarity">
    <text evidence="2">Belongs to the ARS2 family.</text>
</comment>
<dbReference type="GO" id="GO:0016604">
    <property type="term" value="C:nuclear body"/>
    <property type="evidence" value="ECO:0007669"/>
    <property type="project" value="TreeGrafter"/>
</dbReference>
<comment type="caution">
    <text evidence="6">The sequence shown here is derived from an EMBL/GenBank/DDBJ whole genome shotgun (WGS) entry which is preliminary data.</text>
</comment>
<keyword evidence="7" id="KW-1185">Reference proteome</keyword>
<dbReference type="AlphaFoldDB" id="A0A9Q1BDA8"/>
<dbReference type="SUPFAM" id="SSF54928">
    <property type="entry name" value="RNA-binding domain, RBD"/>
    <property type="match status" value="1"/>
</dbReference>
<dbReference type="Pfam" id="PF04959">
    <property type="entry name" value="ARS2"/>
    <property type="match status" value="1"/>
</dbReference>
<feature type="compositionally biased region" description="Low complexity" evidence="4">
    <location>
        <begin position="621"/>
        <end position="633"/>
    </location>
</feature>
<feature type="region of interest" description="Disordered" evidence="4">
    <location>
        <begin position="71"/>
        <end position="256"/>
    </location>
</feature>
<dbReference type="EMBL" id="JAIZAY010000022">
    <property type="protein sequence ID" value="KAJ8020417.1"/>
    <property type="molecule type" value="Genomic_DNA"/>
</dbReference>
<feature type="compositionally biased region" description="Gly residues" evidence="4">
    <location>
        <begin position="634"/>
        <end position="647"/>
    </location>
</feature>